<feature type="domain" description="Nudix hydrolase" evidence="3">
    <location>
        <begin position="40"/>
        <end position="169"/>
    </location>
</feature>
<dbReference type="Pfam" id="PF00293">
    <property type="entry name" value="NUDIX"/>
    <property type="match status" value="1"/>
</dbReference>
<evidence type="ECO:0000256" key="2">
    <source>
        <dbReference type="ARBA" id="ARBA00022801"/>
    </source>
</evidence>
<proteinExistence type="predicted"/>
<dbReference type="PROSITE" id="PS51462">
    <property type="entry name" value="NUDIX"/>
    <property type="match status" value="1"/>
</dbReference>
<sequence length="182" mass="20676">MKEYILKKTKKVKTKTFTVWEADLKLGRNKFTWEHISFNQADKSVMIAPLTGDNKLVLIKKFCPAVNGYEYVLPGGKVDKDSSLEKTAKRELLEETGYYPKKLIPLGPFKILPAYLVGTTYGFIAKEIVKKEGVNGDELESIKLIEVPFNKAVKLIKEEKIRDVRSVAIILYVSTFFPNLVS</sequence>
<dbReference type="GO" id="GO:0016787">
    <property type="term" value="F:hydrolase activity"/>
    <property type="evidence" value="ECO:0007669"/>
    <property type="project" value="UniProtKB-KW"/>
</dbReference>
<dbReference type="EMBL" id="LBWA01000007">
    <property type="protein sequence ID" value="KKQ97875.1"/>
    <property type="molecule type" value="Genomic_DNA"/>
</dbReference>
<dbReference type="PATRIC" id="fig|1618549.4.peg.683"/>
<accession>A0A0G0MBY5</accession>
<dbReference type="InterPro" id="IPR000086">
    <property type="entry name" value="NUDIX_hydrolase_dom"/>
</dbReference>
<comment type="cofactor">
    <cofactor evidence="1">
        <name>Mg(2+)</name>
        <dbReference type="ChEBI" id="CHEBI:18420"/>
    </cofactor>
</comment>
<evidence type="ECO:0000313" key="5">
    <source>
        <dbReference type="Proteomes" id="UP000034325"/>
    </source>
</evidence>
<dbReference type="SUPFAM" id="SSF55811">
    <property type="entry name" value="Nudix"/>
    <property type="match status" value="1"/>
</dbReference>
<gene>
    <name evidence="4" type="ORF">UT23_C0007G0013</name>
</gene>
<protein>
    <submittedName>
        <fullName evidence="4">NUDIX hydrolase</fullName>
    </submittedName>
</protein>
<dbReference type="GO" id="GO:0019693">
    <property type="term" value="P:ribose phosphate metabolic process"/>
    <property type="evidence" value="ECO:0007669"/>
    <property type="project" value="TreeGrafter"/>
</dbReference>
<dbReference type="InterPro" id="IPR015797">
    <property type="entry name" value="NUDIX_hydrolase-like_dom_sf"/>
</dbReference>
<dbReference type="GO" id="GO:0006753">
    <property type="term" value="P:nucleoside phosphate metabolic process"/>
    <property type="evidence" value="ECO:0007669"/>
    <property type="project" value="TreeGrafter"/>
</dbReference>
<evidence type="ECO:0000259" key="3">
    <source>
        <dbReference type="PROSITE" id="PS51462"/>
    </source>
</evidence>
<comment type="caution">
    <text evidence="4">The sequence shown here is derived from an EMBL/GenBank/DDBJ whole genome shotgun (WGS) entry which is preliminary data.</text>
</comment>
<dbReference type="GO" id="GO:0005829">
    <property type="term" value="C:cytosol"/>
    <property type="evidence" value="ECO:0007669"/>
    <property type="project" value="TreeGrafter"/>
</dbReference>
<evidence type="ECO:0000256" key="1">
    <source>
        <dbReference type="ARBA" id="ARBA00001946"/>
    </source>
</evidence>
<evidence type="ECO:0000313" key="4">
    <source>
        <dbReference type="EMBL" id="KKQ97875.1"/>
    </source>
</evidence>
<name>A0A0G0MBY5_9BACT</name>
<dbReference type="AlphaFoldDB" id="A0A0G0MBY5"/>
<keyword evidence="2 4" id="KW-0378">Hydrolase</keyword>
<dbReference type="CDD" id="cd03424">
    <property type="entry name" value="NUDIX_ADPRase_Nudt5_UGPPase_Nudt14"/>
    <property type="match status" value="1"/>
</dbReference>
<organism evidence="4 5">
    <name type="scientific">Candidatus Woesebacteria bacterium GW2011_GWA1_39_12</name>
    <dbReference type="NCBI Taxonomy" id="1618549"/>
    <lineage>
        <taxon>Bacteria</taxon>
        <taxon>Candidatus Woeseibacteriota</taxon>
    </lineage>
</organism>
<reference evidence="4 5" key="1">
    <citation type="journal article" date="2015" name="Nature">
        <title>rRNA introns, odd ribosomes, and small enigmatic genomes across a large radiation of phyla.</title>
        <authorList>
            <person name="Brown C.T."/>
            <person name="Hug L.A."/>
            <person name="Thomas B.C."/>
            <person name="Sharon I."/>
            <person name="Castelle C.J."/>
            <person name="Singh A."/>
            <person name="Wilkins M.J."/>
            <person name="Williams K.H."/>
            <person name="Banfield J.F."/>
        </authorList>
    </citation>
    <scope>NUCLEOTIDE SEQUENCE [LARGE SCALE GENOMIC DNA]</scope>
</reference>
<dbReference type="Gene3D" id="3.90.79.10">
    <property type="entry name" value="Nucleoside Triphosphate Pyrophosphohydrolase"/>
    <property type="match status" value="1"/>
</dbReference>
<dbReference type="PANTHER" id="PTHR11839">
    <property type="entry name" value="UDP/ADP-SUGAR PYROPHOSPHATASE"/>
    <property type="match status" value="1"/>
</dbReference>
<dbReference type="PANTHER" id="PTHR11839:SF18">
    <property type="entry name" value="NUDIX HYDROLASE DOMAIN-CONTAINING PROTEIN"/>
    <property type="match status" value="1"/>
</dbReference>
<dbReference type="Proteomes" id="UP000034325">
    <property type="component" value="Unassembled WGS sequence"/>
</dbReference>